<proteinExistence type="predicted"/>
<name>A0ACC0GW82_9ERIC</name>
<comment type="caution">
    <text evidence="1">The sequence shown here is derived from an EMBL/GenBank/DDBJ whole genome shotgun (WGS) entry which is preliminary data.</text>
</comment>
<sequence>MPGGSMSQLFNRKTHDLPLEPSFVTYLRIPVKSVFLFLLLRKSSVDRSLAGRSLAVQSIYRSLSRSLDKGI</sequence>
<organism evidence="1 2">
    <name type="scientific">Camellia lanceoleosa</name>
    <dbReference type="NCBI Taxonomy" id="1840588"/>
    <lineage>
        <taxon>Eukaryota</taxon>
        <taxon>Viridiplantae</taxon>
        <taxon>Streptophyta</taxon>
        <taxon>Embryophyta</taxon>
        <taxon>Tracheophyta</taxon>
        <taxon>Spermatophyta</taxon>
        <taxon>Magnoliopsida</taxon>
        <taxon>eudicotyledons</taxon>
        <taxon>Gunneridae</taxon>
        <taxon>Pentapetalae</taxon>
        <taxon>asterids</taxon>
        <taxon>Ericales</taxon>
        <taxon>Theaceae</taxon>
        <taxon>Camellia</taxon>
    </lineage>
</organism>
<dbReference type="Proteomes" id="UP001060215">
    <property type="component" value="Chromosome 9"/>
</dbReference>
<gene>
    <name evidence="1" type="ORF">LOK49_LG08G00606</name>
</gene>
<evidence type="ECO:0000313" key="2">
    <source>
        <dbReference type="Proteomes" id="UP001060215"/>
    </source>
</evidence>
<evidence type="ECO:0000313" key="1">
    <source>
        <dbReference type="EMBL" id="KAI8004798.1"/>
    </source>
</evidence>
<keyword evidence="2" id="KW-1185">Reference proteome</keyword>
<dbReference type="EMBL" id="CM045766">
    <property type="protein sequence ID" value="KAI8004798.1"/>
    <property type="molecule type" value="Genomic_DNA"/>
</dbReference>
<accession>A0ACC0GW82</accession>
<reference evidence="1 2" key="1">
    <citation type="journal article" date="2022" name="Plant J.">
        <title>Chromosome-level genome of Camellia lanceoleosa provides a valuable resource for understanding genome evolution and self-incompatibility.</title>
        <authorList>
            <person name="Gong W."/>
            <person name="Xiao S."/>
            <person name="Wang L."/>
            <person name="Liao Z."/>
            <person name="Chang Y."/>
            <person name="Mo W."/>
            <person name="Hu G."/>
            <person name="Li W."/>
            <person name="Zhao G."/>
            <person name="Zhu H."/>
            <person name="Hu X."/>
            <person name="Ji K."/>
            <person name="Xiang X."/>
            <person name="Song Q."/>
            <person name="Yuan D."/>
            <person name="Jin S."/>
            <person name="Zhang L."/>
        </authorList>
    </citation>
    <scope>NUCLEOTIDE SEQUENCE [LARGE SCALE GENOMIC DNA]</scope>
    <source>
        <strain evidence="1">SQ_2022a</strain>
    </source>
</reference>
<protein>
    <submittedName>
        <fullName evidence="1">Uncharacterized protein</fullName>
    </submittedName>
</protein>